<dbReference type="EMBL" id="CP146275">
    <property type="protein sequence ID" value="WWT31377.1"/>
    <property type="molecule type" value="Genomic_DNA"/>
</dbReference>
<gene>
    <name evidence="1" type="ORF">V6617_10050</name>
</gene>
<keyword evidence="2" id="KW-1185">Reference proteome</keyword>
<accession>A0ABZ2HUS8</accession>
<organism evidence="1 2">
    <name type="scientific">Pelagibacterium nitratireducens</name>
    <dbReference type="NCBI Taxonomy" id="1046114"/>
    <lineage>
        <taxon>Bacteria</taxon>
        <taxon>Pseudomonadati</taxon>
        <taxon>Pseudomonadota</taxon>
        <taxon>Alphaproteobacteria</taxon>
        <taxon>Hyphomicrobiales</taxon>
        <taxon>Devosiaceae</taxon>
        <taxon>Pelagibacterium</taxon>
    </lineage>
</organism>
<proteinExistence type="predicted"/>
<evidence type="ECO:0000313" key="2">
    <source>
        <dbReference type="Proteomes" id="UP001369958"/>
    </source>
</evidence>
<protein>
    <submittedName>
        <fullName evidence="1">Tail protein X</fullName>
    </submittedName>
</protein>
<dbReference type="Pfam" id="PF05489">
    <property type="entry name" value="Phage_tail_X"/>
    <property type="match status" value="1"/>
</dbReference>
<name>A0ABZ2HUS8_9HYPH</name>
<dbReference type="Proteomes" id="UP001369958">
    <property type="component" value="Chromosome"/>
</dbReference>
<dbReference type="InterPro" id="IPR008861">
    <property type="entry name" value="GpX-like"/>
</dbReference>
<evidence type="ECO:0000313" key="1">
    <source>
        <dbReference type="EMBL" id="WWT31377.1"/>
    </source>
</evidence>
<reference evidence="1 2" key="1">
    <citation type="submission" date="2024-02" db="EMBL/GenBank/DDBJ databases">
        <title>Complete genome sequence of Pelagibacterium nitratireducens ZH15.</title>
        <authorList>
            <person name="Zhao L.H."/>
        </authorList>
    </citation>
    <scope>NUCLEOTIDE SEQUENCE [LARGE SCALE GENOMIC DNA]</scope>
    <source>
        <strain evidence="1 2">ZH15</strain>
    </source>
</reference>
<dbReference type="RefSeq" id="WP_338606847.1">
    <property type="nucleotide sequence ID" value="NZ_CP146275.1"/>
</dbReference>
<sequence length="73" mass="7710">METINVSRAHTTLDLILFRRFGATGQSLLESVLDANPGLARKGAELPIGTVVVLPERPATVSPGARPVVDLFG</sequence>